<keyword evidence="3" id="KW-1185">Reference proteome</keyword>
<evidence type="ECO:0000256" key="1">
    <source>
        <dbReference type="SAM" id="MobiDB-lite"/>
    </source>
</evidence>
<gene>
    <name evidence="2" type="ORF">CKO31_06590</name>
</gene>
<dbReference type="InterPro" id="IPR053733">
    <property type="entry name" value="Heme_Transport_Util_sf"/>
</dbReference>
<protein>
    <recommendedName>
        <fullName evidence="4">Hemin transport protein</fullName>
    </recommendedName>
</protein>
<organism evidence="2 3">
    <name type="scientific">Thiohalocapsa halophila</name>
    <dbReference type="NCBI Taxonomy" id="69359"/>
    <lineage>
        <taxon>Bacteria</taxon>
        <taxon>Pseudomonadati</taxon>
        <taxon>Pseudomonadota</taxon>
        <taxon>Gammaproteobacteria</taxon>
        <taxon>Chromatiales</taxon>
        <taxon>Chromatiaceae</taxon>
        <taxon>Thiohalocapsa</taxon>
    </lineage>
</organism>
<comment type="caution">
    <text evidence="2">The sequence shown here is derived from an EMBL/GenBank/DDBJ whole genome shotgun (WGS) entry which is preliminary data.</text>
</comment>
<dbReference type="Gene3D" id="3.40.1570.10">
    <property type="entry name" value="HemS/ChuS/ChuX like domains"/>
    <property type="match status" value="1"/>
</dbReference>
<feature type="compositionally biased region" description="Low complexity" evidence="1">
    <location>
        <begin position="18"/>
        <end position="27"/>
    </location>
</feature>
<sequence length="343" mass="35961">MSVTTLRPAPKHQRRSHAPPASATTPSPGLPARTPLHHAAAGLRLSGHWPELLCDLALLGDLRLELATTRVRLLDRVSLAGLRVDGPFASLHGTDQSLRLLLARCHALSAAPARDALLLEDDLGRPLLRLRPDAGRDARLWRLVMGGILGNAERVVPLQQTPPALAPLASHPLAALQALCADDPDAPGFADTAELTGQLALDPGRLRHAAAAAVAVDPALIPCALRALCEELLPIAITTGSDALALRRRAAFHAYDYALGRARLSGDATRFELDVAAIDSAWVVGSDAGATGGRQLRLYDADSRALAVIAAAPASAACRSDAAVAPCGGEPRFWRSLMNALTS</sequence>
<proteinExistence type="predicted"/>
<dbReference type="Proteomes" id="UP000748752">
    <property type="component" value="Unassembled WGS sequence"/>
</dbReference>
<reference evidence="2 3" key="1">
    <citation type="journal article" date="2020" name="Microorganisms">
        <title>Osmotic Adaptation and Compatible Solute Biosynthesis of Phototrophic Bacteria as Revealed from Genome Analyses.</title>
        <authorList>
            <person name="Imhoff J.F."/>
            <person name="Rahn T."/>
            <person name="Kunzel S."/>
            <person name="Keller A."/>
            <person name="Neulinger S.C."/>
        </authorList>
    </citation>
    <scope>NUCLEOTIDE SEQUENCE [LARGE SCALE GENOMIC DNA]</scope>
    <source>
        <strain evidence="2 3">DSM 6210</strain>
    </source>
</reference>
<dbReference type="EMBL" id="NRRV01000011">
    <property type="protein sequence ID" value="MBK1630419.1"/>
    <property type="molecule type" value="Genomic_DNA"/>
</dbReference>
<evidence type="ECO:0008006" key="4">
    <source>
        <dbReference type="Google" id="ProtNLM"/>
    </source>
</evidence>
<dbReference type="RefSeq" id="WP_200235239.1">
    <property type="nucleotide sequence ID" value="NZ_NRRV01000011.1"/>
</dbReference>
<accession>A0ABS1CEU5</accession>
<name>A0ABS1CEU5_9GAMM</name>
<feature type="region of interest" description="Disordered" evidence="1">
    <location>
        <begin position="1"/>
        <end position="35"/>
    </location>
</feature>
<evidence type="ECO:0000313" key="2">
    <source>
        <dbReference type="EMBL" id="MBK1630419.1"/>
    </source>
</evidence>
<evidence type="ECO:0000313" key="3">
    <source>
        <dbReference type="Proteomes" id="UP000748752"/>
    </source>
</evidence>